<proteinExistence type="predicted"/>
<reference evidence="2 3" key="1">
    <citation type="submission" date="2017-04" db="EMBL/GenBank/DDBJ databases">
        <title>Whole genome sequence of Bdellovibrio bacteriovorus strain SSB218315.</title>
        <authorList>
            <person name="Oyedara O."/>
            <person name="Rodriguez-Perez M.A."/>
        </authorList>
    </citation>
    <scope>NUCLEOTIDE SEQUENCE [LARGE SCALE GENOMIC DNA]</scope>
    <source>
        <strain evidence="2 3">SSB218315</strain>
    </source>
</reference>
<dbReference type="InterPro" id="IPR052164">
    <property type="entry name" value="Anthracycline_SecMetBiosynth"/>
</dbReference>
<dbReference type="InterPro" id="IPR037523">
    <property type="entry name" value="VOC_core"/>
</dbReference>
<dbReference type="InterPro" id="IPR004360">
    <property type="entry name" value="Glyas_Fos-R_dOase_dom"/>
</dbReference>
<dbReference type="RefSeq" id="WP_088565669.1">
    <property type="nucleotide sequence ID" value="NZ_CP020946.1"/>
</dbReference>
<dbReference type="AlphaFoldDB" id="A0A1Z3N9P0"/>
<dbReference type="PANTHER" id="PTHR33993">
    <property type="entry name" value="GLYOXALASE-RELATED"/>
    <property type="match status" value="1"/>
</dbReference>
<dbReference type="Pfam" id="PF00903">
    <property type="entry name" value="Glyoxalase"/>
    <property type="match status" value="1"/>
</dbReference>
<evidence type="ECO:0000259" key="1">
    <source>
        <dbReference type="PROSITE" id="PS51819"/>
    </source>
</evidence>
<dbReference type="PROSITE" id="PS51819">
    <property type="entry name" value="VOC"/>
    <property type="match status" value="1"/>
</dbReference>
<dbReference type="CDD" id="cd07247">
    <property type="entry name" value="SgaA_N_like"/>
    <property type="match status" value="1"/>
</dbReference>
<sequence length="121" mass="13484">MHICGWFEIPVKDMSRAMKFYEQSFDVSFTLSEMGPVKMAMFPMKEKEPGATGALVQGSDYKPSHDGCLLYFSVNSIEDSLKKIKDKGGKTLTDKKSIGQYGFIATFEDTEGNKVALHAKN</sequence>
<organism evidence="2 3">
    <name type="scientific">Bdellovibrio bacteriovorus</name>
    <dbReference type="NCBI Taxonomy" id="959"/>
    <lineage>
        <taxon>Bacteria</taxon>
        <taxon>Pseudomonadati</taxon>
        <taxon>Bdellovibrionota</taxon>
        <taxon>Bdellovibrionia</taxon>
        <taxon>Bdellovibrionales</taxon>
        <taxon>Pseudobdellovibrionaceae</taxon>
        <taxon>Bdellovibrio</taxon>
    </lineage>
</organism>
<dbReference type="InterPro" id="IPR029068">
    <property type="entry name" value="Glyas_Bleomycin-R_OHBP_Dase"/>
</dbReference>
<name>A0A1Z3N9P0_BDEBC</name>
<dbReference type="PANTHER" id="PTHR33993:SF2">
    <property type="entry name" value="VOC DOMAIN-CONTAINING PROTEIN"/>
    <property type="match status" value="1"/>
</dbReference>
<dbReference type="SUPFAM" id="SSF54593">
    <property type="entry name" value="Glyoxalase/Bleomycin resistance protein/Dihydroxybiphenyl dioxygenase"/>
    <property type="match status" value="1"/>
</dbReference>
<dbReference type="EMBL" id="CP020946">
    <property type="protein sequence ID" value="ASD64190.1"/>
    <property type="molecule type" value="Genomic_DNA"/>
</dbReference>
<accession>A0A1Z3N9P0</accession>
<protein>
    <submittedName>
        <fullName evidence="2">Glyoxalase</fullName>
    </submittedName>
</protein>
<dbReference type="Gene3D" id="3.10.180.10">
    <property type="entry name" value="2,3-Dihydroxybiphenyl 1,2-Dioxygenase, domain 1"/>
    <property type="match status" value="1"/>
</dbReference>
<dbReference type="Proteomes" id="UP000197003">
    <property type="component" value="Chromosome"/>
</dbReference>
<evidence type="ECO:0000313" key="2">
    <source>
        <dbReference type="EMBL" id="ASD64190.1"/>
    </source>
</evidence>
<dbReference type="OrthoDB" id="9793039at2"/>
<evidence type="ECO:0000313" key="3">
    <source>
        <dbReference type="Proteomes" id="UP000197003"/>
    </source>
</evidence>
<gene>
    <name evidence="2" type="ORF">B9G79_11745</name>
</gene>
<feature type="domain" description="VOC" evidence="1">
    <location>
        <begin position="3"/>
        <end position="120"/>
    </location>
</feature>